<feature type="transmembrane region" description="Helical" evidence="2">
    <location>
        <begin position="401"/>
        <end position="420"/>
    </location>
</feature>
<keyword evidence="1" id="KW-0067">ATP-binding</keyword>
<dbReference type="InterPro" id="IPR027483">
    <property type="entry name" value="PInositol-4-P-4/5-kinase_C_sf"/>
</dbReference>
<dbReference type="PROSITE" id="PS51455">
    <property type="entry name" value="PIPK"/>
    <property type="match status" value="1"/>
</dbReference>
<accession>A0ABP0PIM8</accession>
<dbReference type="PANTHER" id="PTHR23086">
    <property type="entry name" value="PHOSPHATIDYLINOSITOL-4-PHOSPHATE 5-KINASE"/>
    <property type="match status" value="1"/>
</dbReference>
<evidence type="ECO:0000313" key="4">
    <source>
        <dbReference type="EMBL" id="CAK9075601.1"/>
    </source>
</evidence>
<proteinExistence type="predicted"/>
<keyword evidence="1" id="KW-0418">Kinase</keyword>
<organism evidence="4 5">
    <name type="scientific">Durusdinium trenchii</name>
    <dbReference type="NCBI Taxonomy" id="1381693"/>
    <lineage>
        <taxon>Eukaryota</taxon>
        <taxon>Sar</taxon>
        <taxon>Alveolata</taxon>
        <taxon>Dinophyceae</taxon>
        <taxon>Suessiales</taxon>
        <taxon>Symbiodiniaceae</taxon>
        <taxon>Durusdinium</taxon>
    </lineage>
</organism>
<reference evidence="4 5" key="1">
    <citation type="submission" date="2024-02" db="EMBL/GenBank/DDBJ databases">
        <authorList>
            <person name="Chen Y."/>
            <person name="Shah S."/>
            <person name="Dougan E. K."/>
            <person name="Thang M."/>
            <person name="Chan C."/>
        </authorList>
    </citation>
    <scope>NUCLEOTIDE SEQUENCE [LARGE SCALE GENOMIC DNA]</scope>
</reference>
<dbReference type="Proteomes" id="UP001642484">
    <property type="component" value="Unassembled WGS sequence"/>
</dbReference>
<evidence type="ECO:0000259" key="3">
    <source>
        <dbReference type="PROSITE" id="PS51455"/>
    </source>
</evidence>
<dbReference type="Gene3D" id="3.30.800.10">
    <property type="entry name" value="Phosphatidylinositol Phosphate Kinase II Beta"/>
    <property type="match status" value="1"/>
</dbReference>
<sequence>MRHLIVSLGAWKFAVVTSGLCLNPGYRWLSDTYIIYEPYIDIYIYIHIVFMPVPLYPAPSFFHACGHFEVGGLFTTEAFQGLSLDTPRSESHHGKGGHAQFESGCRRYVIKSLSKDDNKTLLRIAGPLIERMLSGSTMLCPIYMHFKDIATGQYFMAMRNLTEMGPWCAKYDLKGCDDDKTLEVKGRVIRPVRKRFYRPHMWCACMWSSERWEYYQGKLRSHGPRLGLAAPVREEAVKQIASDADWLISQNIMDYSLLIAIRRLPPEVAKSCGAGPLPVAASTCAPGVHRWAMLDKASGELVVLHMGIIDFLQPWTTSKVAAMYIKSFEFNKATVPPPLYGRRPQPTSDWTAVYVNFGVGSSNIKHCVGQWQPCITNHQITILVKKDRKNKKQMNMQKQRNLLCFYICCVFCFFLVPLLHL</sequence>
<dbReference type="Pfam" id="PF01504">
    <property type="entry name" value="PIP5K"/>
    <property type="match status" value="1"/>
</dbReference>
<dbReference type="SMART" id="SM00330">
    <property type="entry name" value="PIPKc"/>
    <property type="match status" value="1"/>
</dbReference>
<dbReference type="SUPFAM" id="SSF56104">
    <property type="entry name" value="SAICAR synthase-like"/>
    <property type="match status" value="1"/>
</dbReference>
<dbReference type="PANTHER" id="PTHR23086:SF8">
    <property type="entry name" value="PHOSPHATIDYLINOSITOL 5-PHOSPHATE 4-KINASE, ISOFORM A"/>
    <property type="match status" value="1"/>
</dbReference>
<feature type="domain" description="PIPK" evidence="3">
    <location>
        <begin position="1"/>
        <end position="352"/>
    </location>
</feature>
<dbReference type="EMBL" id="CAXAMN010023151">
    <property type="protein sequence ID" value="CAK9075601.1"/>
    <property type="molecule type" value="Genomic_DNA"/>
</dbReference>
<keyword evidence="2" id="KW-0812">Transmembrane</keyword>
<comment type="caution">
    <text evidence="4">The sequence shown here is derived from an EMBL/GenBank/DDBJ whole genome shotgun (WGS) entry which is preliminary data.</text>
</comment>
<name>A0ABP0PIM8_9DINO</name>
<gene>
    <name evidence="4" type="ORF">CCMP2556_LOCUS37230</name>
</gene>
<keyword evidence="5" id="KW-1185">Reference proteome</keyword>
<evidence type="ECO:0000256" key="1">
    <source>
        <dbReference type="PROSITE-ProRule" id="PRU00781"/>
    </source>
</evidence>
<dbReference type="InterPro" id="IPR023610">
    <property type="entry name" value="PInositol-4/5-P-5/4-kinase"/>
</dbReference>
<evidence type="ECO:0000313" key="5">
    <source>
        <dbReference type="Proteomes" id="UP001642484"/>
    </source>
</evidence>
<evidence type="ECO:0000256" key="2">
    <source>
        <dbReference type="SAM" id="Phobius"/>
    </source>
</evidence>
<keyword evidence="2" id="KW-1133">Transmembrane helix</keyword>
<dbReference type="InterPro" id="IPR002498">
    <property type="entry name" value="PInositol-4-P-4/5-kinase_core"/>
</dbReference>
<keyword evidence="2" id="KW-0472">Membrane</keyword>
<protein>
    <recommendedName>
        <fullName evidence="3">PIPK domain-containing protein</fullName>
    </recommendedName>
</protein>
<keyword evidence="1" id="KW-0547">Nucleotide-binding</keyword>
<dbReference type="Gene3D" id="3.30.810.10">
    <property type="entry name" value="2-Layer Sandwich"/>
    <property type="match status" value="1"/>
</dbReference>
<dbReference type="InterPro" id="IPR027484">
    <property type="entry name" value="PInositol-4-P-5-kinase_N"/>
</dbReference>
<keyword evidence="1" id="KW-0808">Transferase</keyword>